<dbReference type="InterPro" id="IPR036259">
    <property type="entry name" value="MFS_trans_sf"/>
</dbReference>
<evidence type="ECO:0000256" key="3">
    <source>
        <dbReference type="ARBA" id="ARBA00022692"/>
    </source>
</evidence>
<dbReference type="HOGENOM" id="CLU_018303_0_0_1"/>
<evidence type="ECO:0000256" key="4">
    <source>
        <dbReference type="ARBA" id="ARBA00022989"/>
    </source>
</evidence>
<name>G3JHR3_CORMM</name>
<dbReference type="eggNOG" id="KOG0637">
    <property type="taxonomic scope" value="Eukaryota"/>
</dbReference>
<dbReference type="GO" id="GO:0008506">
    <property type="term" value="F:sucrose:proton symporter activity"/>
    <property type="evidence" value="ECO:0007669"/>
    <property type="project" value="TreeGrafter"/>
</dbReference>
<feature type="transmembrane region" description="Helical" evidence="6">
    <location>
        <begin position="172"/>
        <end position="195"/>
    </location>
</feature>
<evidence type="ECO:0000313" key="8">
    <source>
        <dbReference type="Proteomes" id="UP000001610"/>
    </source>
</evidence>
<evidence type="ECO:0000313" key="7">
    <source>
        <dbReference type="EMBL" id="EGX91769.1"/>
    </source>
</evidence>
<feature type="transmembrane region" description="Helical" evidence="6">
    <location>
        <begin position="16"/>
        <end position="35"/>
    </location>
</feature>
<dbReference type="OrthoDB" id="28755at2759"/>
<dbReference type="SUPFAM" id="SSF103473">
    <property type="entry name" value="MFS general substrate transporter"/>
    <property type="match status" value="1"/>
</dbReference>
<gene>
    <name evidence="7" type="ORF">CCM_05926</name>
</gene>
<organism evidence="7 8">
    <name type="scientific">Cordyceps militaris (strain CM01)</name>
    <name type="common">Caterpillar fungus</name>
    <dbReference type="NCBI Taxonomy" id="983644"/>
    <lineage>
        <taxon>Eukaryota</taxon>
        <taxon>Fungi</taxon>
        <taxon>Dikarya</taxon>
        <taxon>Ascomycota</taxon>
        <taxon>Pezizomycotina</taxon>
        <taxon>Sordariomycetes</taxon>
        <taxon>Hypocreomycetidae</taxon>
        <taxon>Hypocreales</taxon>
        <taxon>Cordycipitaceae</taxon>
        <taxon>Cordyceps</taxon>
    </lineage>
</organism>
<protein>
    <submittedName>
        <fullName evidence="7">Sucrose transport protein</fullName>
    </submittedName>
</protein>
<accession>G3JHR3</accession>
<keyword evidence="8" id="KW-1185">Reference proteome</keyword>
<feature type="transmembrane region" description="Helical" evidence="6">
    <location>
        <begin position="529"/>
        <end position="548"/>
    </location>
</feature>
<dbReference type="RefSeq" id="XP_006671133.1">
    <property type="nucleotide sequence ID" value="XM_006671070.1"/>
</dbReference>
<dbReference type="GO" id="GO:0005886">
    <property type="term" value="C:plasma membrane"/>
    <property type="evidence" value="ECO:0007669"/>
    <property type="project" value="TreeGrafter"/>
</dbReference>
<dbReference type="VEuPathDB" id="FungiDB:CCM_05926"/>
<feature type="transmembrane region" description="Helical" evidence="6">
    <location>
        <begin position="88"/>
        <end position="106"/>
    </location>
</feature>
<dbReference type="PANTHER" id="PTHR19432:SF76">
    <property type="entry name" value="TRANSPORTER, PUTATIVE (EUROFUNG)-RELATED"/>
    <property type="match status" value="1"/>
</dbReference>
<feature type="transmembrane region" description="Helical" evidence="6">
    <location>
        <begin position="201"/>
        <end position="221"/>
    </location>
</feature>
<dbReference type="AlphaFoldDB" id="G3JHR3"/>
<feature type="transmembrane region" description="Helical" evidence="6">
    <location>
        <begin position="126"/>
        <end position="151"/>
    </location>
</feature>
<feature type="transmembrane region" description="Helical" evidence="6">
    <location>
        <begin position="386"/>
        <end position="416"/>
    </location>
</feature>
<evidence type="ECO:0000256" key="1">
    <source>
        <dbReference type="ARBA" id="ARBA00004141"/>
    </source>
</evidence>
<dbReference type="Pfam" id="PF13347">
    <property type="entry name" value="MFS_2"/>
    <property type="match status" value="1"/>
</dbReference>
<dbReference type="Proteomes" id="UP000001610">
    <property type="component" value="Unassembled WGS sequence"/>
</dbReference>
<reference evidence="7 8" key="1">
    <citation type="journal article" date="2011" name="Genome Biol.">
        <title>Genome sequence of the insect pathogenic fungus Cordyceps militaris, a valued traditional Chinese medicine.</title>
        <authorList>
            <person name="Zheng P."/>
            <person name="Xia Y."/>
            <person name="Xiao G."/>
            <person name="Xiong C."/>
            <person name="Hu X."/>
            <person name="Zhang S."/>
            <person name="Zheng H."/>
            <person name="Huang Y."/>
            <person name="Zhou Y."/>
            <person name="Wang S."/>
            <person name="Zhao G.P."/>
            <person name="Liu X."/>
            <person name="St Leger R.J."/>
            <person name="Wang C."/>
        </authorList>
    </citation>
    <scope>NUCLEOTIDE SEQUENCE [LARGE SCALE GENOMIC DNA]</scope>
    <source>
        <strain evidence="7 8">CM01</strain>
    </source>
</reference>
<comment type="subcellular location">
    <subcellularLocation>
        <location evidence="1">Membrane</location>
        <topology evidence="1">Multi-pass membrane protein</topology>
    </subcellularLocation>
</comment>
<dbReference type="PANTHER" id="PTHR19432">
    <property type="entry name" value="SUGAR TRANSPORTER"/>
    <property type="match status" value="1"/>
</dbReference>
<feature type="transmembrane region" description="Helical" evidence="6">
    <location>
        <begin position="477"/>
        <end position="504"/>
    </location>
</feature>
<feature type="transmembrane region" description="Helical" evidence="6">
    <location>
        <begin position="332"/>
        <end position="351"/>
    </location>
</feature>
<dbReference type="OMA" id="IYTTIPQ"/>
<dbReference type="KEGG" id="cmt:CCM_05926"/>
<keyword evidence="3 6" id="KW-0812">Transmembrane</keyword>
<keyword evidence="5 6" id="KW-0472">Membrane</keyword>
<dbReference type="Gene3D" id="1.20.1250.20">
    <property type="entry name" value="MFS general substrate transporter like domains"/>
    <property type="match status" value="1"/>
</dbReference>
<keyword evidence="2" id="KW-0813">Transport</keyword>
<dbReference type="EMBL" id="JH126402">
    <property type="protein sequence ID" value="EGX91769.1"/>
    <property type="molecule type" value="Genomic_DNA"/>
</dbReference>
<proteinExistence type="predicted"/>
<dbReference type="GeneID" id="18167944"/>
<evidence type="ECO:0000256" key="6">
    <source>
        <dbReference type="SAM" id="Phobius"/>
    </source>
</evidence>
<dbReference type="InParanoid" id="G3JHR3"/>
<evidence type="ECO:0000256" key="5">
    <source>
        <dbReference type="ARBA" id="ARBA00023136"/>
    </source>
</evidence>
<sequence>MAAFAGESSVRGSTEAMRMVLLTFCTIGITFTWGVEMTYCTPYLLSLGLSKSNTSMVWIAGPLSGLIVQPVIGVLSDESTSRWGRRRPMMVLGAVIVAAAMLVLGFTKELVGLFVQDAEAARMPTIVVAVLAIYLVDFAINAVMSCSRSLIVDTLPIEKQQSGAAWASRMSAIGNVIGYAGGAVDLVHIFGTTFGDTQFQLLTLIAVLAILGTTAVTCWAVTEKVLLADDDARKDRGAGAAQLLRPVSSSSSSSSSSRDRFRVVAHIYAAIRHLPPRIRAICWAQFWSWIGWFPFLFYSTTWVGETYFRYDAPESARSGDTLGDIGRIGSQAFVLSSLITLSASLVLPLLVRSPDEPTYTQRPHPRLAPVLKLCQRSRPDLLTTWIWGHVLFAAAMMLAPFATSYRFATALFLFFFPRFHPWAIAGWAPSAFLGIEVNKLAHQGGAAYRPLPGEDIEMTVLGEGPPESGSSAELSGIYFGILNVYTTLPQFVGTFISMIVFGILEPGKSRELGTDVDKAPAIAPTGPNAISVCLFIGAMSTIVSAFVTRRLKKLE</sequence>
<feature type="transmembrane region" description="Helical" evidence="6">
    <location>
        <begin position="55"/>
        <end position="76"/>
    </location>
</feature>
<evidence type="ECO:0000256" key="2">
    <source>
        <dbReference type="ARBA" id="ARBA00022448"/>
    </source>
</evidence>
<keyword evidence="4 6" id="KW-1133">Transmembrane helix</keyword>